<name>A0A916JP74_9FLAO</name>
<dbReference type="InterPro" id="IPR024654">
    <property type="entry name" value="Calcineurin-like_PHP_lpxH"/>
</dbReference>
<comment type="similarity">
    <text evidence="1 2">Belongs to the metallophosphoesterase superfamily. YfcE family.</text>
</comment>
<dbReference type="GO" id="GO:0046872">
    <property type="term" value="F:metal ion binding"/>
    <property type="evidence" value="ECO:0007669"/>
    <property type="project" value="UniProtKB-KW"/>
</dbReference>
<keyword evidence="2" id="KW-0479">Metal-binding</keyword>
<dbReference type="GO" id="GO:0016787">
    <property type="term" value="F:hydrolase activity"/>
    <property type="evidence" value="ECO:0007669"/>
    <property type="project" value="UniProtKB-UniRule"/>
</dbReference>
<sequence length="164" mass="18563">MKKIGVISDTHSHLDPKYAKYFGSCDEIWHAGDIGDLEVTDALAGIAPLRAVYGNIDNHKIRTEFPLHQKFRCEGVSVWMTHIGGKPYAYSRDIREEITKNPPRIFVCGHSHICKVQMDKKLNMLYINPGAAGVKGFHKVRTLLRFEIDGTNIQNMEVIELGTR</sequence>
<protein>
    <recommendedName>
        <fullName evidence="2">Phosphoesterase</fullName>
        <ecNumber evidence="2">3.1.4.-</ecNumber>
    </recommendedName>
</protein>
<evidence type="ECO:0000313" key="4">
    <source>
        <dbReference type="EMBL" id="CAG5085101.1"/>
    </source>
</evidence>
<dbReference type="Pfam" id="PF12850">
    <property type="entry name" value="Metallophos_2"/>
    <property type="match status" value="1"/>
</dbReference>
<dbReference type="EMBL" id="OU015584">
    <property type="protein sequence ID" value="CAG5085101.1"/>
    <property type="molecule type" value="Genomic_DNA"/>
</dbReference>
<gene>
    <name evidence="4" type="ORF">CRYO30217_02650</name>
</gene>
<dbReference type="AlphaFoldDB" id="A0A916JP74"/>
<evidence type="ECO:0000313" key="5">
    <source>
        <dbReference type="Proteomes" id="UP000683507"/>
    </source>
</evidence>
<dbReference type="RefSeq" id="WP_258542865.1">
    <property type="nucleotide sequence ID" value="NZ_OU015584.1"/>
</dbReference>
<dbReference type="Proteomes" id="UP000683507">
    <property type="component" value="Chromosome"/>
</dbReference>
<dbReference type="NCBIfam" id="TIGR00040">
    <property type="entry name" value="yfcE"/>
    <property type="match status" value="1"/>
</dbReference>
<dbReference type="InterPro" id="IPR000979">
    <property type="entry name" value="Phosphodiesterase_MJ0936/Vps29"/>
</dbReference>
<proteinExistence type="inferred from homology"/>
<dbReference type="InterPro" id="IPR029052">
    <property type="entry name" value="Metallo-depent_PP-like"/>
</dbReference>
<accession>A0A916JP74</accession>
<dbReference type="SUPFAM" id="SSF56300">
    <property type="entry name" value="Metallo-dependent phosphatases"/>
    <property type="match status" value="1"/>
</dbReference>
<dbReference type="KEGG" id="ptan:CRYO30217_02650"/>
<comment type="cofactor">
    <cofactor evidence="2">
        <name>a divalent metal cation</name>
        <dbReference type="ChEBI" id="CHEBI:60240"/>
    </cofactor>
</comment>
<evidence type="ECO:0000259" key="3">
    <source>
        <dbReference type="Pfam" id="PF12850"/>
    </source>
</evidence>
<keyword evidence="5" id="KW-1185">Reference proteome</keyword>
<feature type="domain" description="Calcineurin-like phosphoesterase" evidence="3">
    <location>
        <begin position="3"/>
        <end position="149"/>
    </location>
</feature>
<dbReference type="Gene3D" id="3.60.21.10">
    <property type="match status" value="1"/>
</dbReference>
<evidence type="ECO:0000256" key="2">
    <source>
        <dbReference type="RuleBase" id="RU362039"/>
    </source>
</evidence>
<organism evidence="4 5">
    <name type="scientific">Parvicella tangerina</name>
    <dbReference type="NCBI Taxonomy" id="2829795"/>
    <lineage>
        <taxon>Bacteria</taxon>
        <taxon>Pseudomonadati</taxon>
        <taxon>Bacteroidota</taxon>
        <taxon>Flavobacteriia</taxon>
        <taxon>Flavobacteriales</taxon>
        <taxon>Parvicellaceae</taxon>
        <taxon>Parvicella</taxon>
    </lineage>
</organism>
<evidence type="ECO:0000256" key="1">
    <source>
        <dbReference type="ARBA" id="ARBA00008950"/>
    </source>
</evidence>
<dbReference type="EC" id="3.1.4.-" evidence="2"/>
<reference evidence="4" key="1">
    <citation type="submission" date="2021-04" db="EMBL/GenBank/DDBJ databases">
        <authorList>
            <person name="Rodrigo-Torres L."/>
            <person name="Arahal R. D."/>
            <person name="Lucena T."/>
        </authorList>
    </citation>
    <scope>NUCLEOTIDE SEQUENCE</scope>
    <source>
        <strain evidence="4">AS29M-1</strain>
    </source>
</reference>